<proteinExistence type="predicted"/>
<dbReference type="OrthoDB" id="10661829at2759"/>
<evidence type="ECO:0000313" key="2">
    <source>
        <dbReference type="EMBL" id="SJL05372.1"/>
    </source>
</evidence>
<name>A0A284R9K1_ARMOS</name>
<dbReference type="EMBL" id="FUEG01000006">
    <property type="protein sequence ID" value="SJL05372.1"/>
    <property type="molecule type" value="Genomic_DNA"/>
</dbReference>
<sequence length="164" mass="18516">MSARRIGNRHPSYRVYPLSRGYDTAATPTSIFQRGYPSYPSGEVVLVPILPGHNSQVEAHSVVAIYPLDSKPQLDVRLATDPPWKLVSTRRVTKDITHQPNLILEQTATSDTTPFTPDPSLSTRPHHFPPQRRLSSQCPPQFSSFPPTSTVVRQPPWRQYHPTR</sequence>
<evidence type="ECO:0000313" key="3">
    <source>
        <dbReference type="Proteomes" id="UP000219338"/>
    </source>
</evidence>
<accession>A0A284R9K1</accession>
<feature type="region of interest" description="Disordered" evidence="1">
    <location>
        <begin position="104"/>
        <end position="164"/>
    </location>
</feature>
<dbReference type="Proteomes" id="UP000219338">
    <property type="component" value="Unassembled WGS sequence"/>
</dbReference>
<organism evidence="2 3">
    <name type="scientific">Armillaria ostoyae</name>
    <name type="common">Armillaria root rot fungus</name>
    <dbReference type="NCBI Taxonomy" id="47428"/>
    <lineage>
        <taxon>Eukaryota</taxon>
        <taxon>Fungi</taxon>
        <taxon>Dikarya</taxon>
        <taxon>Basidiomycota</taxon>
        <taxon>Agaricomycotina</taxon>
        <taxon>Agaricomycetes</taxon>
        <taxon>Agaricomycetidae</taxon>
        <taxon>Agaricales</taxon>
        <taxon>Marasmiineae</taxon>
        <taxon>Physalacriaceae</taxon>
        <taxon>Armillaria</taxon>
    </lineage>
</organism>
<dbReference type="AlphaFoldDB" id="A0A284R9K1"/>
<reference evidence="3" key="1">
    <citation type="journal article" date="2017" name="Nat. Ecol. Evol.">
        <title>Genome expansion and lineage-specific genetic innovations in the forest pathogenic fungi Armillaria.</title>
        <authorList>
            <person name="Sipos G."/>
            <person name="Prasanna A.N."/>
            <person name="Walter M.C."/>
            <person name="O'Connor E."/>
            <person name="Balint B."/>
            <person name="Krizsan K."/>
            <person name="Kiss B."/>
            <person name="Hess J."/>
            <person name="Varga T."/>
            <person name="Slot J."/>
            <person name="Riley R."/>
            <person name="Boka B."/>
            <person name="Rigling D."/>
            <person name="Barry K."/>
            <person name="Lee J."/>
            <person name="Mihaltcheva S."/>
            <person name="LaButti K."/>
            <person name="Lipzen A."/>
            <person name="Waldron R."/>
            <person name="Moloney N.M."/>
            <person name="Sperisen C."/>
            <person name="Kredics L."/>
            <person name="Vagvoelgyi C."/>
            <person name="Patrignani A."/>
            <person name="Fitzpatrick D."/>
            <person name="Nagy I."/>
            <person name="Doyle S."/>
            <person name="Anderson J.B."/>
            <person name="Grigoriev I.V."/>
            <person name="Gueldener U."/>
            <person name="Muensterkoetter M."/>
            <person name="Nagy L.G."/>
        </authorList>
    </citation>
    <scope>NUCLEOTIDE SEQUENCE [LARGE SCALE GENOMIC DNA]</scope>
    <source>
        <strain evidence="3">C18/9</strain>
    </source>
</reference>
<feature type="compositionally biased region" description="Low complexity" evidence="1">
    <location>
        <begin position="107"/>
        <end position="123"/>
    </location>
</feature>
<feature type="compositionally biased region" description="Low complexity" evidence="1">
    <location>
        <begin position="135"/>
        <end position="150"/>
    </location>
</feature>
<gene>
    <name evidence="2" type="ORF">ARMOST_08739</name>
</gene>
<keyword evidence="3" id="KW-1185">Reference proteome</keyword>
<evidence type="ECO:0000256" key="1">
    <source>
        <dbReference type="SAM" id="MobiDB-lite"/>
    </source>
</evidence>
<protein>
    <submittedName>
        <fullName evidence="2">Uncharacterized protein</fullName>
    </submittedName>
</protein>